<dbReference type="GO" id="GO:0005739">
    <property type="term" value="C:mitochondrion"/>
    <property type="evidence" value="ECO:0007669"/>
    <property type="project" value="TreeGrafter"/>
</dbReference>
<dbReference type="GO" id="GO:0005543">
    <property type="term" value="F:phospholipid binding"/>
    <property type="evidence" value="ECO:0007669"/>
    <property type="project" value="InterPro"/>
</dbReference>
<dbReference type="InterPro" id="IPR053005">
    <property type="entry name" value="Nuclear_Pos-Cytoskel_Interact"/>
</dbReference>
<dbReference type="GO" id="GO:0005938">
    <property type="term" value="C:cell cortex"/>
    <property type="evidence" value="ECO:0007669"/>
    <property type="project" value="InterPro"/>
</dbReference>
<reference evidence="3 4" key="1">
    <citation type="journal article" date="2018" name="G3 (Bethesda)">
        <title>Phylogenetic and Phylogenomic Definition of Rhizopus Species.</title>
        <authorList>
            <person name="Gryganskyi A.P."/>
            <person name="Golan J."/>
            <person name="Dolatabadi S."/>
            <person name="Mondo S."/>
            <person name="Robb S."/>
            <person name="Idnurm A."/>
            <person name="Muszewska A."/>
            <person name="Steczkiewicz K."/>
            <person name="Masonjones S."/>
            <person name="Liao H.L."/>
            <person name="Gajdeczka M.T."/>
            <person name="Anike F."/>
            <person name="Vuek A."/>
            <person name="Anishchenko I.M."/>
            <person name="Voigt K."/>
            <person name="de Hoog G.S."/>
            <person name="Smith M.E."/>
            <person name="Heitman J."/>
            <person name="Vilgalys R."/>
            <person name="Stajich J.E."/>
        </authorList>
    </citation>
    <scope>NUCLEOTIDE SEQUENCE [LARGE SCALE GENOMIC DNA]</scope>
    <source>
        <strain evidence="3 4">LSU 92-RS-03</strain>
    </source>
</reference>
<dbReference type="AlphaFoldDB" id="A0A367KS00"/>
<keyword evidence="4" id="KW-1185">Reference proteome</keyword>
<keyword evidence="1" id="KW-0175">Coiled coil</keyword>
<dbReference type="GO" id="GO:0015631">
    <property type="term" value="F:tubulin binding"/>
    <property type="evidence" value="ECO:0007669"/>
    <property type="project" value="TreeGrafter"/>
</dbReference>
<dbReference type="Proteomes" id="UP000253551">
    <property type="component" value="Unassembled WGS sequence"/>
</dbReference>
<accession>A0A367KS00</accession>
<evidence type="ECO:0000256" key="1">
    <source>
        <dbReference type="SAM" id="Coils"/>
    </source>
</evidence>
<comment type="caution">
    <text evidence="3">The sequence shown here is derived from an EMBL/GenBank/DDBJ whole genome shotgun (WGS) entry which is preliminary data.</text>
</comment>
<dbReference type="GO" id="GO:0000226">
    <property type="term" value="P:microtubule cytoskeleton organization"/>
    <property type="evidence" value="ECO:0007669"/>
    <property type="project" value="TreeGrafter"/>
</dbReference>
<dbReference type="InterPro" id="IPR024774">
    <property type="entry name" value="PH_dom-Mcp5-type"/>
</dbReference>
<gene>
    <name evidence="3" type="ORF">CU098_009047</name>
</gene>
<dbReference type="EMBL" id="PJQM01000538">
    <property type="protein sequence ID" value="RCI04917.1"/>
    <property type="molecule type" value="Genomic_DNA"/>
</dbReference>
<dbReference type="PANTHER" id="PTHR28190:SF1">
    <property type="entry name" value="NUCLEAR MIGRATION PROTEIN NUM1"/>
    <property type="match status" value="1"/>
</dbReference>
<evidence type="ECO:0000259" key="2">
    <source>
        <dbReference type="Pfam" id="PF12814"/>
    </source>
</evidence>
<feature type="domain" description="Pleckstrin homology" evidence="2">
    <location>
        <begin position="511"/>
        <end position="572"/>
    </location>
</feature>
<evidence type="ECO:0000313" key="4">
    <source>
        <dbReference type="Proteomes" id="UP000253551"/>
    </source>
</evidence>
<sequence length="579" mass="66617">MSSSPLLIIKKDTISPYEIVLTSIENNGLESPESHTSADYVSHGQEPVFFKRPTPKLKHHSFAHKENLLKGEDHALTSLKIEIADKQQEIHTLINTKIKAEERYKDDIWNLEVQNQDLLQKIHDLSQQLAKSSLEQTRLCQQEKKLSSELEQLKAVRDNELKMTKQQYEQEIMMYKKMVFTQRQEKEQVLKELQHALVQQKEEQESTCVVLQPITNLKESLIQQHPTLPTLKIRSPQIQRNEHLLEAQVLKASLEQAHDIIQTMQAKIDQERQERIEVDKLLREAQEIIEHHCGKSLPVSPSSPTINKTKRNERRWTPYQKPCKSLSDELGHSMNGMEQDKQSFMRIELEASKQDIPKQQVMQVVPIKDPIQSTLVMPLKPSCQQHNPVVPHEKPMMSLEQPSTTSLDSGVITSDMSCQTSPQLHKPIQLESTQLHSFTNHPEEQTVFPSVTSGHFGILIKEPESYIYSSSKAEDDESIQQQSLISTLDFETRSSLDLLLEPLSNQQVQGVSAALTRSMIGNWMYKYKRKMVGTGISEKKHRRFFWINPYTYTLYWSLSEPSATSQSQVKSGKETGFIQ</sequence>
<evidence type="ECO:0000313" key="3">
    <source>
        <dbReference type="EMBL" id="RCI04917.1"/>
    </source>
</evidence>
<dbReference type="Pfam" id="PF12814">
    <property type="entry name" value="Mcp5_PH"/>
    <property type="match status" value="1"/>
</dbReference>
<dbReference type="GO" id="GO:0032065">
    <property type="term" value="P:maintenance of protein location in cell cortex"/>
    <property type="evidence" value="ECO:0007669"/>
    <property type="project" value="InterPro"/>
</dbReference>
<proteinExistence type="predicted"/>
<name>A0A367KS00_RHIST</name>
<feature type="coiled-coil region" evidence="1">
    <location>
        <begin position="254"/>
        <end position="288"/>
    </location>
</feature>
<protein>
    <recommendedName>
        <fullName evidence="2">Pleckstrin homology domain-containing protein</fullName>
    </recommendedName>
</protein>
<feature type="coiled-coil region" evidence="1">
    <location>
        <begin position="76"/>
        <end position="135"/>
    </location>
</feature>
<dbReference type="STRING" id="4846.A0A367KS00"/>
<organism evidence="3 4">
    <name type="scientific">Rhizopus stolonifer</name>
    <name type="common">Rhizopus nigricans</name>
    <dbReference type="NCBI Taxonomy" id="4846"/>
    <lineage>
        <taxon>Eukaryota</taxon>
        <taxon>Fungi</taxon>
        <taxon>Fungi incertae sedis</taxon>
        <taxon>Mucoromycota</taxon>
        <taxon>Mucoromycotina</taxon>
        <taxon>Mucoromycetes</taxon>
        <taxon>Mucorales</taxon>
        <taxon>Mucorineae</taxon>
        <taxon>Rhizopodaceae</taxon>
        <taxon>Rhizopus</taxon>
    </lineage>
</organism>
<dbReference type="OrthoDB" id="2149224at2759"/>
<dbReference type="PANTHER" id="PTHR28190">
    <property type="entry name" value="NUCLEAR MIGRATION PROTEIN NUM1"/>
    <property type="match status" value="1"/>
</dbReference>